<sequence length="948" mass="109565">MAESTVNFLVNKLGLFLENEIKLFNGSHEEFVMAKQELERIQAFVRIADSLMENDDEVRVWVKQLRECANDMEDALDELKLVLMHRHDRLGWRSLRQRLSCCIRNLKARHRLTTEICNISGRIKSICAGHKRLRRKFNRVRDNPSLANSDITWPDPRTNALLLDKTELVGIEEPKKKLVDRLLQGTSGTEVISIVGMGGLGKSTLAMQVYEDVEVRKHFSVYAFINLSRYAKPEDLLKDMLRQIMRDMSKPVPPGAETMNSHWLKMIIRDLLQRRRYLIVLDDVWFIREWDAIRNALPNNDQGSRVMITTRSVDIASTACAEFGGEVHNMEPLQTDVSWELFCRKTFQGNPCPSHLEDICKNILRKCDGLPLAIVAISGVLSTKETWRKNEWAVVCRSLHVGFDGNDRLQNLNRVLSLSFGDLPYYLKACFLHLAVFPEGLPIERVRLVRLWIAEGFVERKEGKTAEEVAEDYFGELMNRSLMQVAETTTDGRVKSCRIHCFIRDIIACKSKDQMFATVSKDPNITWPEKVHRLSIQSNQQDKLPNRSLSQLRSLYLFAVDKSFVDSILTCSMRLLTVLDLQAAPICKFPTQVVDWYYLRFLSFRNTEIKTIPRSIGNLQNLETLDLKQTNVTSLPEEVLKLQRLRHLLVYRYENVSYNCSKYGFKALAGIGAMQSLQKLCYIEADDEKNDTVLKEIGKLTQLTRLAILKMRKEDGRYLCSSIAKLTSLQAMSVNAFDDNEILDLHHLRSPPQLLQRIYLKGRLESLPSWIANIHGLVKLNLKGSRLQEDPLETLQKLPNLVVLELLQVYNGKSLCFKAKGFKKLKILGLDYFEELRTIDIEQDAMPNLEKLVLQRCKLFRELPLGIENLTKLEVLEFFDMPEDLIRRIAHYSSHEDYQKVARVPEVYYGFWRDGRWDVQSIERSDEAKPSPRPGESMRSFEFPPCWK</sequence>
<evidence type="ECO:0000313" key="1">
    <source>
        <dbReference type="EMBL" id="KAI4313018.1"/>
    </source>
</evidence>
<gene>
    <name evidence="1" type="ORF">MLD38_037797</name>
</gene>
<proteinExistence type="predicted"/>
<evidence type="ECO:0000313" key="2">
    <source>
        <dbReference type="Proteomes" id="UP001057402"/>
    </source>
</evidence>
<protein>
    <submittedName>
        <fullName evidence="1">Uncharacterized protein</fullName>
    </submittedName>
</protein>
<comment type="caution">
    <text evidence="1">The sequence shown here is derived from an EMBL/GenBank/DDBJ whole genome shotgun (WGS) entry which is preliminary data.</text>
</comment>
<keyword evidence="2" id="KW-1185">Reference proteome</keyword>
<reference evidence="2" key="1">
    <citation type="journal article" date="2023" name="Front. Plant Sci.">
        <title>Chromosomal-level genome assembly of Melastoma candidum provides insights into trichome evolution.</title>
        <authorList>
            <person name="Zhong Y."/>
            <person name="Wu W."/>
            <person name="Sun C."/>
            <person name="Zou P."/>
            <person name="Liu Y."/>
            <person name="Dai S."/>
            <person name="Zhou R."/>
        </authorList>
    </citation>
    <scope>NUCLEOTIDE SEQUENCE [LARGE SCALE GENOMIC DNA]</scope>
</reference>
<accession>A0ACB9LP33</accession>
<dbReference type="EMBL" id="CM042890">
    <property type="protein sequence ID" value="KAI4313018.1"/>
    <property type="molecule type" value="Genomic_DNA"/>
</dbReference>
<dbReference type="Proteomes" id="UP001057402">
    <property type="component" value="Chromosome 11"/>
</dbReference>
<organism evidence="1 2">
    <name type="scientific">Melastoma candidum</name>
    <dbReference type="NCBI Taxonomy" id="119954"/>
    <lineage>
        <taxon>Eukaryota</taxon>
        <taxon>Viridiplantae</taxon>
        <taxon>Streptophyta</taxon>
        <taxon>Embryophyta</taxon>
        <taxon>Tracheophyta</taxon>
        <taxon>Spermatophyta</taxon>
        <taxon>Magnoliopsida</taxon>
        <taxon>eudicotyledons</taxon>
        <taxon>Gunneridae</taxon>
        <taxon>Pentapetalae</taxon>
        <taxon>rosids</taxon>
        <taxon>malvids</taxon>
        <taxon>Myrtales</taxon>
        <taxon>Melastomataceae</taxon>
        <taxon>Melastomatoideae</taxon>
        <taxon>Melastomateae</taxon>
        <taxon>Melastoma</taxon>
    </lineage>
</organism>
<name>A0ACB9LP33_9MYRT</name>